<evidence type="ECO:0000313" key="3">
    <source>
        <dbReference type="Proteomes" id="UP000186720"/>
    </source>
</evidence>
<keyword evidence="3" id="KW-1185">Reference proteome</keyword>
<dbReference type="InterPro" id="IPR011225">
    <property type="entry name" value="IV_sec_VirJ"/>
</dbReference>
<accession>A0A1Q5ZXI3</accession>
<dbReference type="STRING" id="1302689.RG47T_1913"/>
<dbReference type="InterPro" id="IPR029058">
    <property type="entry name" value="AB_hydrolase_fold"/>
</dbReference>
<name>A0A1Q5ZXI3_9SPHI</name>
<dbReference type="RefSeq" id="WP_083627348.1">
    <property type="nucleotide sequence ID" value="NZ_FPAM01000004.1"/>
</dbReference>
<feature type="domain" description="Bacterial virulence" evidence="1">
    <location>
        <begin position="289"/>
        <end position="471"/>
    </location>
</feature>
<gene>
    <name evidence="2" type="ORF">RG47T_1913</name>
</gene>
<dbReference type="InterPro" id="IPR010333">
    <property type="entry name" value="VirJ"/>
</dbReference>
<feature type="domain" description="Bacterial virulence" evidence="1">
    <location>
        <begin position="54"/>
        <end position="140"/>
    </location>
</feature>
<comment type="caution">
    <text evidence="2">The sequence shown here is derived from an EMBL/GenBank/DDBJ whole genome shotgun (WGS) entry which is preliminary data.</text>
</comment>
<organism evidence="2 3">
    <name type="scientific">Mucilaginibacter polytrichastri</name>
    <dbReference type="NCBI Taxonomy" id="1302689"/>
    <lineage>
        <taxon>Bacteria</taxon>
        <taxon>Pseudomonadati</taxon>
        <taxon>Bacteroidota</taxon>
        <taxon>Sphingobacteriia</taxon>
        <taxon>Sphingobacteriales</taxon>
        <taxon>Sphingobacteriaceae</taxon>
        <taxon>Mucilaginibacter</taxon>
    </lineage>
</organism>
<dbReference type="Proteomes" id="UP000186720">
    <property type="component" value="Unassembled WGS sequence"/>
</dbReference>
<proteinExistence type="predicted"/>
<protein>
    <recommendedName>
        <fullName evidence="1">Bacterial virulence domain-containing protein</fullName>
    </recommendedName>
</protein>
<dbReference type="Gene3D" id="3.40.50.1820">
    <property type="entry name" value="alpha/beta hydrolase"/>
    <property type="match status" value="2"/>
</dbReference>
<sequence length="473" mass="52382">MKFDLKIIALYILIGLLVTIVSSTQAQISSKDSIHYSGFGYMHLYKPTQQVNNVIICVSGDGGWNEGIEGIALKIKTPNTLIIGVDVRHVLKYMRENKAECLYPAADFEEMSQFVQKEMGYKTYFTPVLLGYSSGATLVYGLLAQAPQNTFRGAIALGFCPDLDIKKPLCKGSGKFECIKRNDNKGYDIGPVSNLSAPFISMQGTADQICDYASTVAFLKKVPHAEVVSLPKVGHGYTVDKNWVPQFKQAYAHLLTITQETPAPNEASMKINLPIKITEAGGTAQANDMVLMISGDGGWTGFDQQIASEFASHGIPVVGLNSLKYFWDKKTPEQTAQDALTLIEKYSSLWKKENIVLVGYSFGADVMPFIYNRLPEAIKKRVHNVGLLSPSKDTDFEVHVSDLLNFGSSDRELKVPAEIEKMTDVKITCFFGKDEDDVPLNELPKQNCKVVFLDGGHHYENSFDVIYKNVIPQ</sequence>
<evidence type="ECO:0000313" key="2">
    <source>
        <dbReference type="EMBL" id="OKS86457.1"/>
    </source>
</evidence>
<reference evidence="2 3" key="1">
    <citation type="submission" date="2016-11" db="EMBL/GenBank/DDBJ databases">
        <title>Whole Genome Sequencing of Mucilaginibacter polytrichastri RG4-7(T) isolated from the moss sample.</title>
        <authorList>
            <person name="Li Y."/>
        </authorList>
    </citation>
    <scope>NUCLEOTIDE SEQUENCE [LARGE SCALE GENOMIC DNA]</scope>
    <source>
        <strain evidence="2 3">RG4-7</strain>
    </source>
</reference>
<dbReference type="OrthoDB" id="641022at2"/>
<dbReference type="AlphaFoldDB" id="A0A1Q5ZXI3"/>
<dbReference type="EMBL" id="MPPL01000001">
    <property type="protein sequence ID" value="OKS86457.1"/>
    <property type="molecule type" value="Genomic_DNA"/>
</dbReference>
<evidence type="ECO:0000259" key="1">
    <source>
        <dbReference type="Pfam" id="PF06057"/>
    </source>
</evidence>
<dbReference type="Pfam" id="PF06057">
    <property type="entry name" value="VirJ"/>
    <property type="match status" value="2"/>
</dbReference>
<dbReference type="PIRSF" id="PIRSF029063">
    <property type="entry name" value="IV_sec_VirJ"/>
    <property type="match status" value="1"/>
</dbReference>
<dbReference type="SUPFAM" id="SSF53474">
    <property type="entry name" value="alpha/beta-Hydrolases"/>
    <property type="match status" value="2"/>
</dbReference>